<dbReference type="Proteomes" id="UP000026915">
    <property type="component" value="Chromosome 4"/>
</dbReference>
<evidence type="ECO:0000313" key="1">
    <source>
        <dbReference type="EMBL" id="EOY06077.1"/>
    </source>
</evidence>
<dbReference type="EMBL" id="CM001882">
    <property type="protein sequence ID" value="EOY06077.1"/>
    <property type="molecule type" value="Genomic_DNA"/>
</dbReference>
<dbReference type="Gramene" id="EOY06077">
    <property type="protein sequence ID" value="EOY06077"/>
    <property type="gene ID" value="TCM_020917"/>
</dbReference>
<accession>A0A061ENX5</accession>
<reference evidence="1 2" key="1">
    <citation type="journal article" date="2013" name="Genome Biol.">
        <title>The genome sequence of the most widely cultivated cacao type and its use to identify candidate genes regulating pod color.</title>
        <authorList>
            <person name="Motamayor J.C."/>
            <person name="Mockaitis K."/>
            <person name="Schmutz J."/>
            <person name="Haiminen N."/>
            <person name="Iii D.L."/>
            <person name="Cornejo O."/>
            <person name="Findley S.D."/>
            <person name="Zheng P."/>
            <person name="Utro F."/>
            <person name="Royaert S."/>
            <person name="Saski C."/>
            <person name="Jenkins J."/>
            <person name="Podicheti R."/>
            <person name="Zhao M."/>
            <person name="Scheffler B.E."/>
            <person name="Stack J.C."/>
            <person name="Feltus F.A."/>
            <person name="Mustiga G.M."/>
            <person name="Amores F."/>
            <person name="Phillips W."/>
            <person name="Marelli J.P."/>
            <person name="May G.D."/>
            <person name="Shapiro H."/>
            <person name="Ma J."/>
            <person name="Bustamante C.D."/>
            <person name="Schnell R.J."/>
            <person name="Main D."/>
            <person name="Gilbert D."/>
            <person name="Parida L."/>
            <person name="Kuhn D.N."/>
        </authorList>
    </citation>
    <scope>NUCLEOTIDE SEQUENCE [LARGE SCALE GENOMIC DNA]</scope>
    <source>
        <strain evidence="2">cv. Matina 1-6</strain>
    </source>
</reference>
<organism evidence="1 2">
    <name type="scientific">Theobroma cacao</name>
    <name type="common">Cacao</name>
    <name type="synonym">Cocoa</name>
    <dbReference type="NCBI Taxonomy" id="3641"/>
    <lineage>
        <taxon>Eukaryota</taxon>
        <taxon>Viridiplantae</taxon>
        <taxon>Streptophyta</taxon>
        <taxon>Embryophyta</taxon>
        <taxon>Tracheophyta</taxon>
        <taxon>Spermatophyta</taxon>
        <taxon>Magnoliopsida</taxon>
        <taxon>eudicotyledons</taxon>
        <taxon>Gunneridae</taxon>
        <taxon>Pentapetalae</taxon>
        <taxon>rosids</taxon>
        <taxon>malvids</taxon>
        <taxon>Malvales</taxon>
        <taxon>Malvaceae</taxon>
        <taxon>Byttnerioideae</taxon>
        <taxon>Theobroma</taxon>
    </lineage>
</organism>
<protein>
    <submittedName>
        <fullName evidence="1">Uncharacterized protein</fullName>
    </submittedName>
</protein>
<dbReference type="AlphaFoldDB" id="A0A061ENX5"/>
<proteinExistence type="predicted"/>
<dbReference type="InParanoid" id="A0A061ENX5"/>
<evidence type="ECO:0000313" key="2">
    <source>
        <dbReference type="Proteomes" id="UP000026915"/>
    </source>
</evidence>
<sequence length="272" mass="31452">MWTLSSRNFENGGFNQNLPAPLGIIQRPCVLCDEVPYDFDVLINHYVSRMLAYEGLPVSIHHNGRNRPFIPFVQSFIFPPPCLIPSSFQLRNYLLAQNWAHPRNYALRHHLTSQSRVRALENYALHVVPFVALVRIRSSSVIDPQWWLHNAIMENLQRENQLRALLIQRRRYHNLRRRNLNQREENQILANGIMLAPLAQQRDNRNGNLVDGIVLALPTQQRDNRNPIDGIVLAHPTLVNQQFVQDVIDLTVDEDNGNTDRSGDDLNLDLNL</sequence>
<keyword evidence="2" id="KW-1185">Reference proteome</keyword>
<gene>
    <name evidence="1" type="ORF">TCM_020917</name>
</gene>
<dbReference type="HOGENOM" id="CLU_1024554_0_0_1"/>
<name>A0A061ENX5_THECC</name>